<organism evidence="10 11">
    <name type="scientific">Candidatus Salinicoccus stercoripullorum</name>
    <dbReference type="NCBI Taxonomy" id="2838756"/>
    <lineage>
        <taxon>Bacteria</taxon>
        <taxon>Bacillati</taxon>
        <taxon>Bacillota</taxon>
        <taxon>Bacilli</taxon>
        <taxon>Bacillales</taxon>
        <taxon>Staphylococcaceae</taxon>
        <taxon>Salinicoccus</taxon>
    </lineage>
</organism>
<dbReference type="SUPFAM" id="SSF50443">
    <property type="entry name" value="FucI/AraA C-terminal domain-like"/>
    <property type="match status" value="1"/>
</dbReference>
<evidence type="ECO:0000256" key="3">
    <source>
        <dbReference type="ARBA" id="ARBA00023211"/>
    </source>
</evidence>
<keyword evidence="1 6" id="KW-0479">Metal-binding</keyword>
<evidence type="ECO:0000259" key="8">
    <source>
        <dbReference type="Pfam" id="PF11762"/>
    </source>
</evidence>
<evidence type="ECO:0000256" key="4">
    <source>
        <dbReference type="ARBA" id="ARBA00023235"/>
    </source>
</evidence>
<comment type="pathway">
    <text evidence="6">Carbohydrate degradation; L-arabinose degradation via L-ribulose; D-xylulose 5-phosphate from L-arabinose (bacterial route): step 1/3.</text>
</comment>
<evidence type="ECO:0000256" key="1">
    <source>
        <dbReference type="ARBA" id="ARBA00022723"/>
    </source>
</evidence>
<dbReference type="GO" id="GO:0030145">
    <property type="term" value="F:manganese ion binding"/>
    <property type="evidence" value="ECO:0007669"/>
    <property type="project" value="UniProtKB-UniRule"/>
</dbReference>
<sequence length="473" mass="53617">MSNKIKYWFVVGSQGLYGDDALQQVKNNAEKMVETLNESGKFPYEIILHQSLATSADTITKIMKDANYHDEVQGVITWMHTFSPAKMWIRGTALLQKPLLHLVTQFHEDIPWDTIDMDYMNLHQSAHGDREYGYINSRLKKNNKVVVGFWQNEDVQQKIADWMNVAYAYNESFNIKVARFGDNMRNVAVTDGDKIEAQIQLGWVVDYYAIGDLTAVVNQVTEKEVESLFEEYKTLYELDYKNYDKEDFDSSVKEQIKYEIAIKKFLDEGGYTAFTTNFEDLYGMKQLPGLAVQRLNEQGYGFAGEGDWKTAALDRLLKIMSGNSSTGFMEDYTYNLTNGSEQILGSHMLEVDPTLAATKPKIVVNPLGIGGKEDPARLVFDGKSGDGVVVTISDMGTHFKMLVNEITAHTPETEAPNLPVARVLWEVSPNFKDGVYKWIKEGGGHHTVLSLSLSIDQIETFAEMMDLEYKVIR</sequence>
<evidence type="ECO:0000256" key="2">
    <source>
        <dbReference type="ARBA" id="ARBA00022935"/>
    </source>
</evidence>
<feature type="binding site" evidence="6">
    <location>
        <position position="305"/>
    </location>
    <ligand>
        <name>Mn(2+)</name>
        <dbReference type="ChEBI" id="CHEBI:29035"/>
    </ligand>
</feature>
<dbReference type="EMBL" id="DXHR01000002">
    <property type="protein sequence ID" value="HIW11679.1"/>
    <property type="molecule type" value="Genomic_DNA"/>
</dbReference>
<dbReference type="AlphaFoldDB" id="A0A9D1QFL4"/>
<comment type="function">
    <text evidence="6">Catalyzes the conversion of L-arabinose to L-ribulose.</text>
</comment>
<feature type="domain" description="L-arabinose isomerase central" evidence="9">
    <location>
        <begin position="176"/>
        <end position="322"/>
    </location>
</feature>
<dbReference type="Pfam" id="PF24856">
    <property type="entry name" value="AraA_central"/>
    <property type="match status" value="1"/>
</dbReference>
<dbReference type="SUPFAM" id="SSF53743">
    <property type="entry name" value="FucI/AraA N-terminal and middle domains"/>
    <property type="match status" value="1"/>
</dbReference>
<evidence type="ECO:0000313" key="10">
    <source>
        <dbReference type="EMBL" id="HIW11679.1"/>
    </source>
</evidence>
<comment type="caution">
    <text evidence="10">The sequence shown here is derived from an EMBL/GenBank/DDBJ whole genome shotgun (WGS) entry which is preliminary data.</text>
</comment>
<dbReference type="EC" id="5.3.1.4" evidence="6"/>
<dbReference type="NCBIfam" id="NF002795">
    <property type="entry name" value="PRK02929.1"/>
    <property type="match status" value="1"/>
</dbReference>
<dbReference type="GO" id="GO:0019569">
    <property type="term" value="P:L-arabinose catabolic process to D-xylulose 5-phosphate"/>
    <property type="evidence" value="ECO:0007669"/>
    <property type="project" value="UniProtKB-UniRule"/>
</dbReference>
<dbReference type="InterPro" id="IPR055390">
    <property type="entry name" value="AraA_central"/>
</dbReference>
<evidence type="ECO:0000313" key="11">
    <source>
        <dbReference type="Proteomes" id="UP000823989"/>
    </source>
</evidence>
<keyword evidence="5 6" id="KW-0119">Carbohydrate metabolism</keyword>
<comment type="cofactor">
    <cofactor evidence="6">
        <name>Mn(2+)</name>
        <dbReference type="ChEBI" id="CHEBI:29035"/>
    </cofactor>
    <text evidence="6">Binds 1 Mn(2+) ion per subunit.</text>
</comment>
<feature type="binding site" evidence="6">
    <location>
        <position position="446"/>
    </location>
    <ligand>
        <name>Mn(2+)</name>
        <dbReference type="ChEBI" id="CHEBI:29035"/>
    </ligand>
</feature>
<dbReference type="InterPro" id="IPR004216">
    <property type="entry name" value="Fuc/Ara_isomerase_C"/>
</dbReference>
<keyword evidence="3 6" id="KW-0464">Manganese</keyword>
<dbReference type="PIRSF" id="PIRSF001478">
    <property type="entry name" value="L-ara_isomerase"/>
    <property type="match status" value="1"/>
</dbReference>
<feature type="binding site" evidence="6">
    <location>
        <position position="347"/>
    </location>
    <ligand>
        <name>Mn(2+)</name>
        <dbReference type="ChEBI" id="CHEBI:29035"/>
    </ligand>
</feature>
<dbReference type="Pfam" id="PF11762">
    <property type="entry name" value="Arabinose_Iso_C"/>
    <property type="match status" value="1"/>
</dbReference>
<evidence type="ECO:0000259" key="7">
    <source>
        <dbReference type="Pfam" id="PF02610"/>
    </source>
</evidence>
<dbReference type="Proteomes" id="UP000823989">
    <property type="component" value="Unassembled WGS sequence"/>
</dbReference>
<reference evidence="10" key="1">
    <citation type="journal article" date="2021" name="PeerJ">
        <title>Extensive microbial diversity within the chicken gut microbiome revealed by metagenomics and culture.</title>
        <authorList>
            <person name="Gilroy R."/>
            <person name="Ravi A."/>
            <person name="Getino M."/>
            <person name="Pursley I."/>
            <person name="Horton D.L."/>
            <person name="Alikhan N.F."/>
            <person name="Baker D."/>
            <person name="Gharbi K."/>
            <person name="Hall N."/>
            <person name="Watson M."/>
            <person name="Adriaenssens E.M."/>
            <person name="Foster-Nyarko E."/>
            <person name="Jarju S."/>
            <person name="Secka A."/>
            <person name="Antonio M."/>
            <person name="Oren A."/>
            <person name="Chaudhuri R.R."/>
            <person name="La Ragione R."/>
            <person name="Hildebrand F."/>
            <person name="Pallen M.J."/>
        </authorList>
    </citation>
    <scope>NUCLEOTIDE SEQUENCE</scope>
    <source>
        <strain evidence="10">ChiHjej13B12-752</strain>
    </source>
</reference>
<evidence type="ECO:0000256" key="6">
    <source>
        <dbReference type="HAMAP-Rule" id="MF_00519"/>
    </source>
</evidence>
<dbReference type="InterPro" id="IPR003762">
    <property type="entry name" value="Lara_isomerase"/>
</dbReference>
<evidence type="ECO:0000259" key="9">
    <source>
        <dbReference type="Pfam" id="PF24856"/>
    </source>
</evidence>
<dbReference type="InterPro" id="IPR038583">
    <property type="entry name" value="AraA_N_sf"/>
</dbReference>
<dbReference type="HAMAP" id="MF_00519">
    <property type="entry name" value="Arabinose_Isome"/>
    <property type="match status" value="1"/>
</dbReference>
<feature type="domain" description="L-arabinose isomerase N-terminal" evidence="7">
    <location>
        <begin position="6"/>
        <end position="172"/>
    </location>
</feature>
<dbReference type="PANTHER" id="PTHR38464">
    <property type="entry name" value="L-ARABINOSE ISOMERASE"/>
    <property type="match status" value="1"/>
</dbReference>
<keyword evidence="2 6" id="KW-0054">Arabinose catabolism</keyword>
<dbReference type="InterPro" id="IPR024664">
    <property type="entry name" value="Ara_Isoase_C"/>
</dbReference>
<accession>A0A9D1QFL4</accession>
<reference evidence="10" key="2">
    <citation type="submission" date="2021-04" db="EMBL/GenBank/DDBJ databases">
        <authorList>
            <person name="Gilroy R."/>
        </authorList>
    </citation>
    <scope>NUCLEOTIDE SEQUENCE</scope>
    <source>
        <strain evidence="10">ChiHjej13B12-752</strain>
    </source>
</reference>
<feature type="domain" description="L-arabinose isomerase C-terminal" evidence="8">
    <location>
        <begin position="326"/>
        <end position="468"/>
    </location>
</feature>
<dbReference type="InterPro" id="IPR009015">
    <property type="entry name" value="Fucose_isomerase_N/cen_sf"/>
</dbReference>
<dbReference type="GO" id="GO:0008733">
    <property type="term" value="F:L-arabinose isomerase activity"/>
    <property type="evidence" value="ECO:0007669"/>
    <property type="project" value="UniProtKB-UniRule"/>
</dbReference>
<feature type="binding site" evidence="6">
    <location>
        <position position="330"/>
    </location>
    <ligand>
        <name>Mn(2+)</name>
        <dbReference type="ChEBI" id="CHEBI:29035"/>
    </ligand>
</feature>
<dbReference type="Gene3D" id="3.40.50.10940">
    <property type="match status" value="1"/>
</dbReference>
<dbReference type="InterPro" id="IPR055389">
    <property type="entry name" value="AraA_N"/>
</dbReference>
<comment type="similarity">
    <text evidence="6">Belongs to the arabinose isomerase family.</text>
</comment>
<gene>
    <name evidence="6 10" type="primary">araA</name>
    <name evidence="10" type="ORF">H9891_00735</name>
</gene>
<dbReference type="PANTHER" id="PTHR38464:SF1">
    <property type="entry name" value="L-ARABINOSE ISOMERASE"/>
    <property type="match status" value="1"/>
</dbReference>
<name>A0A9D1QFL4_9STAP</name>
<protein>
    <recommendedName>
        <fullName evidence="6">L-arabinose isomerase</fullName>
        <ecNumber evidence="6">5.3.1.4</ecNumber>
    </recommendedName>
</protein>
<dbReference type="Pfam" id="PF02610">
    <property type="entry name" value="AraA_N"/>
    <property type="match status" value="1"/>
</dbReference>
<keyword evidence="4 6" id="KW-0413">Isomerase</keyword>
<dbReference type="GO" id="GO:0005829">
    <property type="term" value="C:cytosol"/>
    <property type="evidence" value="ECO:0007669"/>
    <property type="project" value="TreeGrafter"/>
</dbReference>
<evidence type="ECO:0000256" key="5">
    <source>
        <dbReference type="ARBA" id="ARBA00023277"/>
    </source>
</evidence>
<proteinExistence type="inferred from homology"/>
<comment type="catalytic activity">
    <reaction evidence="6">
        <text>beta-L-arabinopyranose = L-ribulose</text>
        <dbReference type="Rhea" id="RHEA:14821"/>
        <dbReference type="ChEBI" id="CHEBI:16880"/>
        <dbReference type="ChEBI" id="CHEBI:40886"/>
        <dbReference type="EC" id="5.3.1.4"/>
    </reaction>
</comment>